<dbReference type="SUPFAM" id="SSF56935">
    <property type="entry name" value="Porins"/>
    <property type="match status" value="1"/>
</dbReference>
<name>A0A410FZU6_9FLAO</name>
<sequence>MHHSLISCLTLKILLKFIFIIVFGCGCSSLAAQELLKSRQSSPFTYIFKISDDEAKQIYSKKNVDIETDYFHTLIDSFATGDSYDKKLGPGHYLKTYSVRDIQKIEIATVQNLEVFLLNNYQDLVIQLYDLNGALIRDAEVKIKNRSIKYNDEIQAFLLRKSNKKGLLQVTYLGETSFYYLDRNYNNSAFRRNSRKVLYGTPLKYVWTPVKFVVDLPVDAVKSIVDGWSSGTIRRTENFFAKLYHKVICLFDDSHCYENKGADFKGYLVFNKPKYKPSDTVKFKSFIVNKRGRPLDKTVAVSLFGNKQNISLTNLEPYDKGGYEYQFFLHDSLKLRLDTQYAIQLKDKKEHTLISNSFSYEDYELAKNQLHLRLPKRNQYRNEPLELYIKAADENELVLQDARVQIVMRTKRPISFFKDKLFISDTLGYVERKLEPSSETKIEISDSLFPPANFEYDLEVKLLTSDNELLLKNERVTYFHLDEALEAKLEKDSISIAFKHNGLSTNRETQVFGEDNFGNRTLVFEGETPIKLKLNPFYSTYVLHSGDEELKYNISAQSSLLQISGNRTADSIKLEVINPRNLFFNYNTYLKNKQLSSGYSDTFQKYERLHSLENYQISIQYIWGGEVKTENISVPIKDKALTLEVEQPSLVYPGQNSTIELSVTDYKGNPVEGVDITAYSLTKKFGYTPPQLPYLGQRRKDRNIINTFNLNNNNLNKAEDRQLDFEYWKNKIGLDSIEYYKFIYPRNEIYRTSFYPSDSITQFAPYVFSDGKQVPIHIIYVDNKPVYFSWSTNERPYSFNVTPGYHQVELRTRNNIFTINKVYFPENQKLIFSLDESISLAEVERIKAKSKLNDQEQGSLYRYIFPYRNTFQNEFPFIQFGSNTQLLTPHSKYSYNNLAGPVSGTVTFRMGDSIRNVFVHEPYFEYEFQGDKMKMRNFDRSRYPKYLYNRFGYPSHQSIHYFVLTPEKINEMSLSSIKTIRTTWDYFQNPRNTTNGFGRLLLEIENEEDSEEALLNIFIFKEDDSNFVRVYPGDSRLFHQLTKGKYKLIFFYPDKKYHIVDDVHVDINGLNFLRVHKLTALKKDDFSETLDGIIQDIISAGKFDEKSRTTGLKEINTTLQNYFSTEGTFRVDGTIVDDSGLPLPGVNIIVKGTSRGVQTDFDGNYTIFINEGEELVISYVGFDPQEIIPKGNRVDIQLEAGSALEEVVVTGYAFSRNFGDAVISAGLDKALAGKVSGLEIAGSENEITIRGINSLSSDSQPLYIINGMIYTGDFAKINKDKITSIQILKGLEATNLYGARGANGVVIIELNDSELLSTLHLQDKGADFDNAFYESALEGSSLRQNFSDDAFWQPTLKTDINGKVSFEVTFPDDITNWETFYLAMNGKKQSGQTQESIKSYKPLMAQVTLPRFLIVQDTAYAIGKALNYTESEQEATITYEVNNVVQFSKTERFKNAIIDTLMVTAKDSISVKYVLEKSDGYFDGELREIPVYPQGLVKTEGQFYVLEDNTKIDLNFHQDYGPISLYARADVLEVLNEEMDHVIRYRYLCNEQVASKLKMLLMQKELATFKDVPFKNERRIKKHISLLLKNQKKSGLWGWWKDSEDSYWMSLQILEALAWAKNDGYTVKLDPTKTVQEMIWRLETSSNFDETYRILRTLNLLDAKLDYSYYIKKLEGKDKIEFSERLMLTELQQVHGMGYHLDSILKNKKTTLFGNVYFSDEKNISNILNNNIHNTLLAYKILKADTLGHSGLLSKMRNYFFEKRQNGYWRNTFESAQIVETIFDDFIHAGGKPISPKLLIKGDINKVIETFPYEFSVVPNQEISVTRIGDYPVYFSSHQSHWESNPQEKAGDFEISTQFGEPNTRILKGGQEVSLLVKVKVKKDAEYVLINVPIPGGCSYASTQSKNRYESHRENFKNEATIFCDKLPIGEHEFEVKLVPRYSGHYTLNPAKIELMYFPTFNANNTIKKVSIE</sequence>
<accession>A0A410FZU6</accession>
<dbReference type="Gene3D" id="2.170.130.10">
    <property type="entry name" value="TonB-dependent receptor, plug domain"/>
    <property type="match status" value="1"/>
</dbReference>
<dbReference type="PANTHER" id="PTHR40094:SF1">
    <property type="entry name" value="UBIQUITIN DOMAIN-CONTAINING PROTEIN"/>
    <property type="match status" value="1"/>
</dbReference>
<dbReference type="InterPro" id="IPR008930">
    <property type="entry name" value="Terpenoid_cyclase/PrenylTrfase"/>
</dbReference>
<dbReference type="InterPro" id="IPR001599">
    <property type="entry name" value="Macroglobln_a2"/>
</dbReference>
<dbReference type="SUPFAM" id="SSF49464">
    <property type="entry name" value="Carboxypeptidase regulatory domain-like"/>
    <property type="match status" value="1"/>
</dbReference>
<evidence type="ECO:0000313" key="2">
    <source>
        <dbReference type="EMBL" id="QAA80545.1"/>
    </source>
</evidence>
<dbReference type="SUPFAM" id="SSF48239">
    <property type="entry name" value="Terpenoid cyclases/Protein prenyltransferases"/>
    <property type="match status" value="1"/>
</dbReference>
<dbReference type="Gene3D" id="2.60.40.1930">
    <property type="match status" value="1"/>
</dbReference>
<keyword evidence="3" id="KW-1185">Reference proteome</keyword>
<dbReference type="GO" id="GO:0004866">
    <property type="term" value="F:endopeptidase inhibitor activity"/>
    <property type="evidence" value="ECO:0007669"/>
    <property type="project" value="InterPro"/>
</dbReference>
<gene>
    <name evidence="2" type="ORF">EI546_01835</name>
</gene>
<dbReference type="KEGG" id="aev:EI546_01835"/>
<dbReference type="InterPro" id="IPR041246">
    <property type="entry name" value="Bact_MG10"/>
</dbReference>
<dbReference type="Proteomes" id="UP000285517">
    <property type="component" value="Chromosome"/>
</dbReference>
<organism evidence="2 3">
    <name type="scientific">Aequorivita ciconiae</name>
    <dbReference type="NCBI Taxonomy" id="2494375"/>
    <lineage>
        <taxon>Bacteria</taxon>
        <taxon>Pseudomonadati</taxon>
        <taxon>Bacteroidota</taxon>
        <taxon>Flavobacteriia</taxon>
        <taxon>Flavobacteriales</taxon>
        <taxon>Flavobacteriaceae</taxon>
        <taxon>Aequorivita</taxon>
    </lineage>
</organism>
<dbReference type="EMBL" id="CP034951">
    <property type="protein sequence ID" value="QAA80545.1"/>
    <property type="molecule type" value="Genomic_DNA"/>
</dbReference>
<dbReference type="SMART" id="SM01360">
    <property type="entry name" value="A2M"/>
    <property type="match status" value="1"/>
</dbReference>
<evidence type="ECO:0000259" key="1">
    <source>
        <dbReference type="SMART" id="SM01360"/>
    </source>
</evidence>
<dbReference type="Pfam" id="PF00207">
    <property type="entry name" value="A2M"/>
    <property type="match status" value="1"/>
</dbReference>
<dbReference type="OrthoDB" id="9767116at2"/>
<reference evidence="2 3" key="1">
    <citation type="submission" date="2019-01" db="EMBL/GenBank/DDBJ databases">
        <title>Complete genome sequencing of Aequorivita sp. H23M31.</title>
        <authorList>
            <person name="Bae J.-W."/>
        </authorList>
    </citation>
    <scope>NUCLEOTIDE SEQUENCE [LARGE SCALE GENOMIC DNA]</scope>
    <source>
        <strain evidence="2 3">H23M31</strain>
    </source>
</reference>
<proteinExistence type="predicted"/>
<dbReference type="InterPro" id="IPR008969">
    <property type="entry name" value="CarboxyPept-like_regulatory"/>
</dbReference>
<dbReference type="Pfam" id="PF17973">
    <property type="entry name" value="bMG10"/>
    <property type="match status" value="1"/>
</dbReference>
<evidence type="ECO:0000313" key="3">
    <source>
        <dbReference type="Proteomes" id="UP000285517"/>
    </source>
</evidence>
<dbReference type="RefSeq" id="WP_128248944.1">
    <property type="nucleotide sequence ID" value="NZ_CP034951.1"/>
</dbReference>
<protein>
    <recommendedName>
        <fullName evidence="1">Alpha-2-macroglobulin domain-containing protein</fullName>
    </recommendedName>
</protein>
<dbReference type="Gene3D" id="2.60.40.1120">
    <property type="entry name" value="Carboxypeptidase-like, regulatory domain"/>
    <property type="match status" value="1"/>
</dbReference>
<dbReference type="Pfam" id="PF13715">
    <property type="entry name" value="CarbopepD_reg_2"/>
    <property type="match status" value="1"/>
</dbReference>
<dbReference type="Gene3D" id="1.50.10.20">
    <property type="match status" value="1"/>
</dbReference>
<dbReference type="InterPro" id="IPR037066">
    <property type="entry name" value="Plug_dom_sf"/>
</dbReference>
<dbReference type="PANTHER" id="PTHR40094">
    <property type="entry name" value="ALPHA-2-MACROGLOBULIN HOMOLOG"/>
    <property type="match status" value="1"/>
</dbReference>
<feature type="domain" description="Alpha-2-macroglobulin" evidence="1">
    <location>
        <begin position="1350"/>
        <end position="1439"/>
    </location>
</feature>
<dbReference type="InterPro" id="IPR051802">
    <property type="entry name" value="YfhM-like"/>
</dbReference>